<dbReference type="PRINTS" id="PR00412">
    <property type="entry name" value="EPOXHYDRLASE"/>
</dbReference>
<dbReference type="RefSeq" id="WP_168660135.1">
    <property type="nucleotide sequence ID" value="NZ_CP051180.1"/>
</dbReference>
<dbReference type="EMBL" id="CP051180">
    <property type="protein sequence ID" value="QIZ76874.1"/>
    <property type="molecule type" value="Genomic_DNA"/>
</dbReference>
<dbReference type="GO" id="GO:0004301">
    <property type="term" value="F:epoxide hydrolase activity"/>
    <property type="evidence" value="ECO:0007669"/>
    <property type="project" value="TreeGrafter"/>
</dbReference>
<evidence type="ECO:0000313" key="4">
    <source>
        <dbReference type="Proteomes" id="UP000501602"/>
    </source>
</evidence>
<dbReference type="PRINTS" id="PR00111">
    <property type="entry name" value="ABHYDROLASE"/>
</dbReference>
<dbReference type="Pfam" id="PF00561">
    <property type="entry name" value="Abhydrolase_1"/>
    <property type="match status" value="1"/>
</dbReference>
<dbReference type="Proteomes" id="UP000501602">
    <property type="component" value="Chromosome"/>
</dbReference>
<evidence type="ECO:0000313" key="3">
    <source>
        <dbReference type="EMBL" id="QIZ76874.1"/>
    </source>
</evidence>
<name>A0A6H1UCV9_9GAMM</name>
<reference evidence="3 4" key="1">
    <citation type="submission" date="2020-04" db="EMBL/GenBank/DDBJ databases">
        <title>Ferrimonas sp. S7 isolated from sea water.</title>
        <authorList>
            <person name="Bae S.S."/>
            <person name="Baek K."/>
        </authorList>
    </citation>
    <scope>NUCLEOTIDE SEQUENCE [LARGE SCALE GENOMIC DNA]</scope>
    <source>
        <strain evidence="3 4">S7</strain>
    </source>
</reference>
<dbReference type="PANTHER" id="PTHR42977">
    <property type="entry name" value="HYDROLASE-RELATED"/>
    <property type="match status" value="1"/>
</dbReference>
<gene>
    <name evidence="3" type="ORF">HER31_08305</name>
</gene>
<dbReference type="AlphaFoldDB" id="A0A6H1UCV9"/>
<proteinExistence type="predicted"/>
<sequence>MEVLRTPDDRFADLPEFPFSPNYHDIDDAVLGTLRLHYLDEGPKGGKVILCLHGEPSWCFLYRKMIPIFVAAGYRVIAPDLIGFGRSDKPTQLEHFSYQRHIDWLVSLIETLELAGITLIAQDWGGLLGLRIATEHPQRFAQISLANTGLPTGDQPMQAAFLAWRKYALSVAKFDAGAICGGYLTKDPTQYLSEQIIQAYRAPFPDQRFTAAARAFPSLVPITVDDPATQANRKAWQALMVWNKPMLMCFSDNDPITAGGDKAFINRVPGCRHQPHTTLKGSHFVQEYDGENWAKTVLAWLDNCAS</sequence>
<dbReference type="InterPro" id="IPR000639">
    <property type="entry name" value="Epox_hydrolase-like"/>
</dbReference>
<protein>
    <submittedName>
        <fullName evidence="3">Haloalkane dehalogenase</fullName>
    </submittedName>
</protein>
<dbReference type="InterPro" id="IPR029058">
    <property type="entry name" value="AB_hydrolase_fold"/>
</dbReference>
<keyword evidence="4" id="KW-1185">Reference proteome</keyword>
<dbReference type="SUPFAM" id="SSF53474">
    <property type="entry name" value="alpha/beta-Hydrolases"/>
    <property type="match status" value="1"/>
</dbReference>
<organism evidence="3 4">
    <name type="scientific">Ferrimonas lipolytica</name>
    <dbReference type="NCBI Taxonomy" id="2724191"/>
    <lineage>
        <taxon>Bacteria</taxon>
        <taxon>Pseudomonadati</taxon>
        <taxon>Pseudomonadota</taxon>
        <taxon>Gammaproteobacteria</taxon>
        <taxon>Alteromonadales</taxon>
        <taxon>Ferrimonadaceae</taxon>
        <taxon>Ferrimonas</taxon>
    </lineage>
</organism>
<dbReference type="NCBIfam" id="NF002043">
    <property type="entry name" value="PRK00870.1"/>
    <property type="match status" value="1"/>
</dbReference>
<evidence type="ECO:0000256" key="1">
    <source>
        <dbReference type="ARBA" id="ARBA00022801"/>
    </source>
</evidence>
<accession>A0A6H1UCV9</accession>
<evidence type="ECO:0000259" key="2">
    <source>
        <dbReference type="Pfam" id="PF00561"/>
    </source>
</evidence>
<dbReference type="Gene3D" id="3.40.50.1820">
    <property type="entry name" value="alpha/beta hydrolase"/>
    <property type="match status" value="1"/>
</dbReference>
<dbReference type="KEGG" id="fes:HER31_08305"/>
<dbReference type="InterPro" id="IPR051340">
    <property type="entry name" value="Haloalkane_dehalogenase"/>
</dbReference>
<feature type="domain" description="AB hydrolase-1" evidence="2">
    <location>
        <begin position="48"/>
        <end position="287"/>
    </location>
</feature>
<keyword evidence="1" id="KW-0378">Hydrolase</keyword>
<dbReference type="InterPro" id="IPR000073">
    <property type="entry name" value="AB_hydrolase_1"/>
</dbReference>
<dbReference type="PANTHER" id="PTHR42977:SF3">
    <property type="entry name" value="AB HYDROLASE-1 DOMAIN-CONTAINING PROTEIN"/>
    <property type="match status" value="1"/>
</dbReference>